<dbReference type="EMBL" id="ML977504">
    <property type="protein sequence ID" value="KAF2130555.1"/>
    <property type="molecule type" value="Genomic_DNA"/>
</dbReference>
<name>A0A6A6AHI1_9PLEO</name>
<reference evidence="1" key="1">
    <citation type="journal article" date="2020" name="Stud. Mycol.">
        <title>101 Dothideomycetes genomes: a test case for predicting lifestyles and emergence of pathogens.</title>
        <authorList>
            <person name="Haridas S."/>
            <person name="Albert R."/>
            <person name="Binder M."/>
            <person name="Bloem J."/>
            <person name="Labutti K."/>
            <person name="Salamov A."/>
            <person name="Andreopoulos B."/>
            <person name="Baker S."/>
            <person name="Barry K."/>
            <person name="Bills G."/>
            <person name="Bluhm B."/>
            <person name="Cannon C."/>
            <person name="Castanera R."/>
            <person name="Culley D."/>
            <person name="Daum C."/>
            <person name="Ezra D."/>
            <person name="Gonzalez J."/>
            <person name="Henrissat B."/>
            <person name="Kuo A."/>
            <person name="Liang C."/>
            <person name="Lipzen A."/>
            <person name="Lutzoni F."/>
            <person name="Magnuson J."/>
            <person name="Mondo S."/>
            <person name="Nolan M."/>
            <person name="Ohm R."/>
            <person name="Pangilinan J."/>
            <person name="Park H.-J."/>
            <person name="Ramirez L."/>
            <person name="Alfaro M."/>
            <person name="Sun H."/>
            <person name="Tritt A."/>
            <person name="Yoshinaga Y."/>
            <person name="Zwiers L.-H."/>
            <person name="Turgeon B."/>
            <person name="Goodwin S."/>
            <person name="Spatafora J."/>
            <person name="Crous P."/>
            <person name="Grigoriev I."/>
        </authorList>
    </citation>
    <scope>NUCLEOTIDE SEQUENCE</scope>
    <source>
        <strain evidence="1">CBS 119687</strain>
    </source>
</reference>
<evidence type="ECO:0000313" key="1">
    <source>
        <dbReference type="EMBL" id="KAF2130555.1"/>
    </source>
</evidence>
<keyword evidence="2" id="KW-1185">Reference proteome</keyword>
<proteinExistence type="predicted"/>
<sequence length="128" mass="14244">MAPCLCFMHARGSHLIFASAVSSSECSHVHAFPRKQRAHSPLPDLTPEPAARRISASGVTGVGDRILASNPLRLHLTDSIKIEKQVGEMTQHMHLKYASCNATNHHCGVRDWARRLAHCILIHNYIDY</sequence>
<dbReference type="AlphaFoldDB" id="A0A6A6AHI1"/>
<protein>
    <submittedName>
        <fullName evidence="1">Uncharacterized protein</fullName>
    </submittedName>
</protein>
<dbReference type="RefSeq" id="XP_033524942.1">
    <property type="nucleotide sequence ID" value="XM_033662627.1"/>
</dbReference>
<dbReference type="Proteomes" id="UP000799771">
    <property type="component" value="Unassembled WGS sequence"/>
</dbReference>
<accession>A0A6A6AHI1</accession>
<dbReference type="GeneID" id="54403059"/>
<evidence type="ECO:0000313" key="2">
    <source>
        <dbReference type="Proteomes" id="UP000799771"/>
    </source>
</evidence>
<organism evidence="1 2">
    <name type="scientific">Dothidotthia symphoricarpi CBS 119687</name>
    <dbReference type="NCBI Taxonomy" id="1392245"/>
    <lineage>
        <taxon>Eukaryota</taxon>
        <taxon>Fungi</taxon>
        <taxon>Dikarya</taxon>
        <taxon>Ascomycota</taxon>
        <taxon>Pezizomycotina</taxon>
        <taxon>Dothideomycetes</taxon>
        <taxon>Pleosporomycetidae</taxon>
        <taxon>Pleosporales</taxon>
        <taxon>Dothidotthiaceae</taxon>
        <taxon>Dothidotthia</taxon>
    </lineage>
</organism>
<gene>
    <name evidence="1" type="ORF">P153DRAFT_220552</name>
</gene>